<dbReference type="InterPro" id="IPR007835">
    <property type="entry name" value="MOFRL"/>
</dbReference>
<evidence type="ECO:0000256" key="3">
    <source>
        <dbReference type="ARBA" id="ARBA00022777"/>
    </source>
</evidence>
<dbReference type="Pfam" id="PF13660">
    <property type="entry name" value="DUF4147"/>
    <property type="match status" value="1"/>
</dbReference>
<dbReference type="AlphaFoldDB" id="B1Y407"/>
<dbReference type="STRING" id="395495.Lcho_1132"/>
<accession>B1Y407</accession>
<dbReference type="InterPro" id="IPR037035">
    <property type="entry name" value="GK-like_C_sf"/>
</dbReference>
<gene>
    <name evidence="7" type="ordered locus">Lcho_1132</name>
</gene>
<dbReference type="GO" id="GO:0005524">
    <property type="term" value="F:ATP binding"/>
    <property type="evidence" value="ECO:0007669"/>
    <property type="project" value="UniProtKB-KW"/>
</dbReference>
<dbReference type="eggNOG" id="COG2379">
    <property type="taxonomic scope" value="Bacteria"/>
</dbReference>
<dbReference type="OrthoDB" id="9766552at2"/>
<dbReference type="HOGENOM" id="CLU_032279_1_1_4"/>
<dbReference type="EMBL" id="CP001013">
    <property type="protein sequence ID" value="ACB33401.1"/>
    <property type="molecule type" value="Genomic_DNA"/>
</dbReference>
<organism evidence="7 8">
    <name type="scientific">Leptothrix cholodnii (strain ATCC 51168 / LMG 8142 / SP-6)</name>
    <name type="common">Leptothrix discophora (strain SP-6)</name>
    <dbReference type="NCBI Taxonomy" id="395495"/>
    <lineage>
        <taxon>Bacteria</taxon>
        <taxon>Pseudomonadati</taxon>
        <taxon>Pseudomonadota</taxon>
        <taxon>Betaproteobacteria</taxon>
        <taxon>Burkholderiales</taxon>
        <taxon>Sphaerotilaceae</taxon>
        <taxon>Leptothrix</taxon>
    </lineage>
</organism>
<dbReference type="PANTHER" id="PTHR12227:SF0">
    <property type="entry name" value="GLYCERATE KINASE"/>
    <property type="match status" value="1"/>
</dbReference>
<keyword evidence="2" id="KW-0547">Nucleotide-binding</keyword>
<dbReference type="Pfam" id="PF05161">
    <property type="entry name" value="MOFRL"/>
    <property type="match status" value="1"/>
</dbReference>
<dbReference type="InterPro" id="IPR039760">
    <property type="entry name" value="MOFRL_protein"/>
</dbReference>
<dbReference type="GO" id="GO:0008887">
    <property type="term" value="F:glycerate kinase activity"/>
    <property type="evidence" value="ECO:0007669"/>
    <property type="project" value="InterPro"/>
</dbReference>
<evidence type="ECO:0000259" key="5">
    <source>
        <dbReference type="Pfam" id="PF05161"/>
    </source>
</evidence>
<proteinExistence type="predicted"/>
<dbReference type="FunFam" id="3.40.1480.10:FF:000002">
    <property type="entry name" value="Glycerate kinase"/>
    <property type="match status" value="1"/>
</dbReference>
<dbReference type="Proteomes" id="UP000001693">
    <property type="component" value="Chromosome"/>
</dbReference>
<evidence type="ECO:0000256" key="2">
    <source>
        <dbReference type="ARBA" id="ARBA00022741"/>
    </source>
</evidence>
<dbReference type="Gene3D" id="3.40.1480.10">
    <property type="entry name" value="MOFRL domain"/>
    <property type="match status" value="1"/>
</dbReference>
<keyword evidence="8" id="KW-1185">Reference proteome</keyword>
<evidence type="ECO:0000256" key="1">
    <source>
        <dbReference type="ARBA" id="ARBA00022679"/>
    </source>
</evidence>
<feature type="domain" description="MOFRL" evidence="5">
    <location>
        <begin position="320"/>
        <end position="425"/>
    </location>
</feature>
<dbReference type="InterPro" id="IPR025286">
    <property type="entry name" value="MOFRL_assoc_dom"/>
</dbReference>
<keyword evidence="3" id="KW-0418">Kinase</keyword>
<dbReference type="EC" id="1.1.1.81" evidence="7"/>
<reference evidence="7 8" key="1">
    <citation type="submission" date="2008-03" db="EMBL/GenBank/DDBJ databases">
        <title>Complete sequence of Leptothrix cholodnii SP-6.</title>
        <authorList>
            <consortium name="US DOE Joint Genome Institute"/>
            <person name="Copeland A."/>
            <person name="Lucas S."/>
            <person name="Lapidus A."/>
            <person name="Glavina del Rio T."/>
            <person name="Dalin E."/>
            <person name="Tice H."/>
            <person name="Bruce D."/>
            <person name="Goodwin L."/>
            <person name="Pitluck S."/>
            <person name="Chertkov O."/>
            <person name="Brettin T."/>
            <person name="Detter J.C."/>
            <person name="Han C."/>
            <person name="Kuske C.R."/>
            <person name="Schmutz J."/>
            <person name="Larimer F."/>
            <person name="Land M."/>
            <person name="Hauser L."/>
            <person name="Kyrpides N."/>
            <person name="Lykidis A."/>
            <person name="Emerson D."/>
            <person name="Richardson P."/>
        </authorList>
    </citation>
    <scope>NUCLEOTIDE SEQUENCE [LARGE SCALE GENOMIC DNA]</scope>
    <source>
        <strain evidence="8">ATCC 51168 / LMG 8142 / SP-6</strain>
    </source>
</reference>
<dbReference type="FunFam" id="3.40.50.10180:FF:000001">
    <property type="entry name" value="Glycerate kinase"/>
    <property type="match status" value="1"/>
</dbReference>
<sequence>MPQPASSQAHQAQLLRRLFDAAIASAQPAVCIPPHLPDPATLGSGRLIVIGAGKASAAMARAVEQHWRGPKSQLGGLVVTRYGYAVPCEHIEIVEAAHPVPDAAGLAAAERLLALVQGLTADDFVLCLISGGGSSLLPLPLPGLTLDHKQAVNRALLKSGATISEMNCVRRHLSAIKGGRLAAACHPARVLTLLLSDVPGDNPIDIASGPTVPDPTTCDDALAIVRRYGIELPDAVREVLESGRGESLKPGDERLARIETRMIATPQMALEAAAALAREAGYTPYILGDALEGEARDVGKVLAGIALQVAQRGQPVAAPCVLLSGGETTVTVRGQGRGGRNVECLLSLGITLASHPRIHALAGDTDGVDGQEEIAGAIFTPHTLTRAWAMGVKPLDRLAENDGHGFFEALGDAVVTGPTLTNVNDFRAILIDAQG</sequence>
<dbReference type="GO" id="GO:0005737">
    <property type="term" value="C:cytoplasm"/>
    <property type="evidence" value="ECO:0007669"/>
    <property type="project" value="TreeGrafter"/>
</dbReference>
<evidence type="ECO:0000259" key="6">
    <source>
        <dbReference type="Pfam" id="PF13660"/>
    </source>
</evidence>
<keyword evidence="7" id="KW-0560">Oxidoreductase</keyword>
<dbReference type="SUPFAM" id="SSF82544">
    <property type="entry name" value="GckA/TtuD-like"/>
    <property type="match status" value="1"/>
</dbReference>
<keyword evidence="4" id="KW-0067">ATP-binding</keyword>
<feature type="domain" description="MOFRL-associated" evidence="6">
    <location>
        <begin position="15"/>
        <end position="241"/>
    </location>
</feature>
<dbReference type="RefSeq" id="WP_012346163.1">
    <property type="nucleotide sequence ID" value="NC_010524.1"/>
</dbReference>
<evidence type="ECO:0000313" key="7">
    <source>
        <dbReference type="EMBL" id="ACB33401.1"/>
    </source>
</evidence>
<evidence type="ECO:0000256" key="4">
    <source>
        <dbReference type="ARBA" id="ARBA00022840"/>
    </source>
</evidence>
<dbReference type="GO" id="GO:0016618">
    <property type="term" value="F:hydroxypyruvate reductase [NAD(P)H] activity"/>
    <property type="evidence" value="ECO:0007669"/>
    <property type="project" value="UniProtKB-EC"/>
</dbReference>
<keyword evidence="1" id="KW-0808">Transferase</keyword>
<dbReference type="InterPro" id="IPR038614">
    <property type="entry name" value="GK_N_sf"/>
</dbReference>
<keyword evidence="7" id="KW-0670">Pyruvate</keyword>
<protein>
    <submittedName>
        <fullName evidence="7">Hydroxypyruvate reductase</fullName>
        <ecNumber evidence="7">1.1.1.81</ecNumber>
    </submittedName>
</protein>
<dbReference type="KEGG" id="lch:Lcho_1132"/>
<dbReference type="PANTHER" id="PTHR12227">
    <property type="entry name" value="GLYCERATE KINASE"/>
    <property type="match status" value="1"/>
</dbReference>
<dbReference type="Gene3D" id="3.40.50.10180">
    <property type="entry name" value="Glycerate kinase, MOFRL-like N-terminal domain"/>
    <property type="match status" value="1"/>
</dbReference>
<name>B1Y407_LEPCP</name>
<evidence type="ECO:0000313" key="8">
    <source>
        <dbReference type="Proteomes" id="UP000001693"/>
    </source>
</evidence>